<evidence type="ECO:0000256" key="1">
    <source>
        <dbReference type="SAM" id="MobiDB-lite"/>
    </source>
</evidence>
<gene>
    <name evidence="2" type="ORF">J3R30DRAFT_3506385</name>
</gene>
<feature type="compositionally biased region" description="Polar residues" evidence="1">
    <location>
        <begin position="19"/>
        <end position="35"/>
    </location>
</feature>
<keyword evidence="3" id="KW-1185">Reference proteome</keyword>
<dbReference type="Proteomes" id="UP001150266">
    <property type="component" value="Unassembled WGS sequence"/>
</dbReference>
<dbReference type="AlphaFoldDB" id="A0A9W9A5I4"/>
<feature type="region of interest" description="Disordered" evidence="1">
    <location>
        <begin position="109"/>
        <end position="198"/>
    </location>
</feature>
<proteinExistence type="predicted"/>
<evidence type="ECO:0000313" key="2">
    <source>
        <dbReference type="EMBL" id="KAJ4475065.1"/>
    </source>
</evidence>
<feature type="region of interest" description="Disordered" evidence="1">
    <location>
        <begin position="1"/>
        <end position="64"/>
    </location>
</feature>
<feature type="compositionally biased region" description="Low complexity" evidence="1">
    <location>
        <begin position="121"/>
        <end position="152"/>
    </location>
</feature>
<organism evidence="2 3">
    <name type="scientific">Lentinula aciculospora</name>
    <dbReference type="NCBI Taxonomy" id="153920"/>
    <lineage>
        <taxon>Eukaryota</taxon>
        <taxon>Fungi</taxon>
        <taxon>Dikarya</taxon>
        <taxon>Basidiomycota</taxon>
        <taxon>Agaricomycotina</taxon>
        <taxon>Agaricomycetes</taxon>
        <taxon>Agaricomycetidae</taxon>
        <taxon>Agaricales</taxon>
        <taxon>Marasmiineae</taxon>
        <taxon>Omphalotaceae</taxon>
        <taxon>Lentinula</taxon>
    </lineage>
</organism>
<reference evidence="2" key="1">
    <citation type="submission" date="2022-08" db="EMBL/GenBank/DDBJ databases">
        <title>A Global Phylogenomic Analysis of the Shiitake Genus Lentinula.</title>
        <authorList>
            <consortium name="DOE Joint Genome Institute"/>
            <person name="Sierra-Patev S."/>
            <person name="Min B."/>
            <person name="Naranjo-Ortiz M."/>
            <person name="Looney B."/>
            <person name="Konkel Z."/>
            <person name="Slot J.C."/>
            <person name="Sakamoto Y."/>
            <person name="Steenwyk J.L."/>
            <person name="Rokas A."/>
            <person name="Carro J."/>
            <person name="Camarero S."/>
            <person name="Ferreira P."/>
            <person name="Molpeceres G."/>
            <person name="Ruiz-Duenas F.J."/>
            <person name="Serrano A."/>
            <person name="Henrissat B."/>
            <person name="Drula E."/>
            <person name="Hughes K.W."/>
            <person name="Mata J.L."/>
            <person name="Ishikawa N.K."/>
            <person name="Vargas-Isla R."/>
            <person name="Ushijima S."/>
            <person name="Smith C.A."/>
            <person name="Ahrendt S."/>
            <person name="Andreopoulos W."/>
            <person name="He G."/>
            <person name="Labutti K."/>
            <person name="Lipzen A."/>
            <person name="Ng V."/>
            <person name="Riley R."/>
            <person name="Sandor L."/>
            <person name="Barry K."/>
            <person name="Martinez A.T."/>
            <person name="Xiao Y."/>
            <person name="Gibbons J.G."/>
            <person name="Terashima K."/>
            <person name="Grigoriev I.V."/>
            <person name="Hibbett D.S."/>
        </authorList>
    </citation>
    <scope>NUCLEOTIDE SEQUENCE</scope>
    <source>
        <strain evidence="2">JLM2183</strain>
    </source>
</reference>
<comment type="caution">
    <text evidence="2">The sequence shown here is derived from an EMBL/GenBank/DDBJ whole genome shotgun (WGS) entry which is preliminary data.</text>
</comment>
<sequence>MPRSRLFKTHKNRHDDNANTEAINFPSGSLASPSKASVHFPPSSPSFELTPDSHTIGSVDHDKTPTIVVHGTDFEPEILPMPEEASSLGLIKSIAKRASIKRLRSISGVHASTHRSHYQDSSDTSLSSSTSYTSSISTTSNNSTNSADTSLSPPSHHRTRLLSLPSFHRRSRTSGAPEQGRGLHTSNLAPSDDDEYLVPPSQRSFQVLSRPRRTQSQIVTQVEKNVEEKREPGSETETIPVAAHAVLCYRCGSNVHNDTALQVSKEYTDSLDLKTRSTDGIRSESPVVPKSYSDTTSLCSDITSIPVNSESSQDSSSNIHFLDSVQTSKEGLEAEEAIAELSVNVITELDPTITVKKAQDIDNDDDTTDVVSLPSPVGEVSSTTDTSLQQNTRAAHLNPLDEEEIIPPFLFGPYILDELAMPILSGTRPFSFFFCRIFLGSLWRDLWYGLTRMLQVHLRRRISVYLTWWLSRVPFPFSRPATSKNKA</sequence>
<dbReference type="EMBL" id="JAOTPV010000015">
    <property type="protein sequence ID" value="KAJ4475065.1"/>
    <property type="molecule type" value="Genomic_DNA"/>
</dbReference>
<accession>A0A9W9A5I4</accession>
<dbReference type="OrthoDB" id="2995910at2759"/>
<feature type="compositionally biased region" description="Basic residues" evidence="1">
    <location>
        <begin position="1"/>
        <end position="12"/>
    </location>
</feature>
<evidence type="ECO:0000313" key="3">
    <source>
        <dbReference type="Proteomes" id="UP001150266"/>
    </source>
</evidence>
<name>A0A9W9A5I4_9AGAR</name>
<protein>
    <submittedName>
        <fullName evidence="2">Uncharacterized protein</fullName>
    </submittedName>
</protein>